<dbReference type="EMBL" id="AKAU01000034">
    <property type="protein sequence ID" value="EIN02320.1"/>
    <property type="molecule type" value="Genomic_DNA"/>
</dbReference>
<evidence type="ECO:0000259" key="1">
    <source>
        <dbReference type="Pfam" id="PF13086"/>
    </source>
</evidence>
<dbReference type="InterPro" id="IPR047187">
    <property type="entry name" value="SF1_C_Upf1"/>
</dbReference>
<dbReference type="Pfam" id="PF13086">
    <property type="entry name" value="AAA_11"/>
    <property type="match status" value="1"/>
</dbReference>
<dbReference type="RefSeq" id="WP_007578089.1">
    <property type="nucleotide sequence ID" value="NZ_AKAU01000034.1"/>
</dbReference>
<dbReference type="CDD" id="cd18808">
    <property type="entry name" value="SF1_C_Upf1"/>
    <property type="match status" value="1"/>
</dbReference>
<feature type="domain" description="DNA2/NAM7 helicase-like C-terminal" evidence="2">
    <location>
        <begin position="146"/>
        <end position="384"/>
    </location>
</feature>
<dbReference type="InterPro" id="IPR041677">
    <property type="entry name" value="DNA2/NAM7_AAA_11"/>
</dbReference>
<protein>
    <recommendedName>
        <fullName evidence="5">AAA family ATPase</fullName>
    </recommendedName>
</protein>
<dbReference type="Pfam" id="PF13087">
    <property type="entry name" value="AAA_12"/>
    <property type="match status" value="1"/>
</dbReference>
<dbReference type="SUPFAM" id="SSF52540">
    <property type="entry name" value="P-loop containing nucleoside triphosphate hydrolases"/>
    <property type="match status" value="1"/>
</dbReference>
<dbReference type="PANTHER" id="PTHR10887:SF495">
    <property type="entry name" value="HELICASE SENATAXIN ISOFORM X1-RELATED"/>
    <property type="match status" value="1"/>
</dbReference>
<gene>
    <name evidence="3" type="ORF">WQE_04572</name>
</gene>
<evidence type="ECO:0008006" key="5">
    <source>
        <dbReference type="Google" id="ProtNLM"/>
    </source>
</evidence>
<dbReference type="InterPro" id="IPR041679">
    <property type="entry name" value="DNA2/NAM7-like_C"/>
</dbReference>
<dbReference type="InterPro" id="IPR027417">
    <property type="entry name" value="P-loop_NTPase"/>
</dbReference>
<organism evidence="3 4">
    <name type="scientific">Paraburkholderia hospita</name>
    <dbReference type="NCBI Taxonomy" id="169430"/>
    <lineage>
        <taxon>Bacteria</taxon>
        <taxon>Pseudomonadati</taxon>
        <taxon>Pseudomonadota</taxon>
        <taxon>Betaproteobacteria</taxon>
        <taxon>Burkholderiales</taxon>
        <taxon>Burkholderiaceae</taxon>
        <taxon>Paraburkholderia</taxon>
    </lineage>
</organism>
<evidence type="ECO:0000313" key="4">
    <source>
        <dbReference type="Proteomes" id="UP000004980"/>
    </source>
</evidence>
<reference evidence="3 4" key="1">
    <citation type="journal article" date="2012" name="J. Bacteriol.">
        <title>Draft Genome Sequence of the Soil Bacterium Burkholderia terrae Strain BS001, Which Interacts with Fungal Surface Structures.</title>
        <authorList>
            <person name="Nazir R."/>
            <person name="Hansen M.A."/>
            <person name="Sorensen S."/>
            <person name="van Elsas J.D."/>
        </authorList>
    </citation>
    <scope>NUCLEOTIDE SEQUENCE [LARGE SCALE GENOMIC DNA]</scope>
    <source>
        <strain evidence="3 4">BS001</strain>
    </source>
</reference>
<name>A0ABN0FU05_9BURK</name>
<dbReference type="Gene3D" id="3.40.50.300">
    <property type="entry name" value="P-loop containing nucleotide triphosphate hydrolases"/>
    <property type="match status" value="2"/>
</dbReference>
<feature type="domain" description="DNA2/NAM7 helicase helicase" evidence="1">
    <location>
        <begin position="20"/>
        <end position="124"/>
    </location>
</feature>
<dbReference type="InterPro" id="IPR045055">
    <property type="entry name" value="DNA2/NAM7-like"/>
</dbReference>
<dbReference type="PANTHER" id="PTHR10887">
    <property type="entry name" value="DNA2/NAM7 HELICASE FAMILY"/>
    <property type="match status" value="1"/>
</dbReference>
<comment type="caution">
    <text evidence="3">The sequence shown here is derived from an EMBL/GenBank/DDBJ whole genome shotgun (WGS) entry which is preliminary data.</text>
</comment>
<feature type="non-terminal residue" evidence="3">
    <location>
        <position position="1"/>
    </location>
</feature>
<proteinExistence type="predicted"/>
<evidence type="ECO:0000313" key="3">
    <source>
        <dbReference type="EMBL" id="EIN02320.1"/>
    </source>
</evidence>
<keyword evidence="4" id="KW-1185">Reference proteome</keyword>
<sequence>NEEALAILAEIERAIDAPLRRSRRGMTAVVAGYHAALAEDPEGARRAVHEYASIVGATCQQAAGKRMSSLKELSDLEASEGIEFDTVVIDEAARANPLDLFVPMAMARRRIVLVGDHRQLPHLVQRELEDELVTRQSLTELQAKAYEQSLFERLHRQLTEQEKIDGIPRVVMLDTQYRMHETLGTFISEQFYEPAGLGVLHSGRPASDFAHQVPDYEGKCAAWLDVPINHGRERRRDSSYVRQAEADAIAKEVRRIADACGPTLSIGVISFYRAQSDVILEAFIGQGLAERNEDDEILVARAYRQTVSGEERLRVGTVDAFQGKEFDVVFLSVVRANDDVIPEQGDALERDALLTRKYGHLRVDNRLNVAMSRQRKLLVAVGDRRMAQGPQAQEAVPGLAAFLQLCRKEDARKENACKEDADGR</sequence>
<accession>A0ABN0FU05</accession>
<evidence type="ECO:0000259" key="2">
    <source>
        <dbReference type="Pfam" id="PF13087"/>
    </source>
</evidence>
<dbReference type="Proteomes" id="UP000004980">
    <property type="component" value="Unassembled WGS sequence"/>
</dbReference>